<feature type="transmembrane region" description="Helical" evidence="8">
    <location>
        <begin position="269"/>
        <end position="291"/>
    </location>
</feature>
<dbReference type="InterPro" id="IPR024002">
    <property type="entry name" value="For/NO2_transpt_CS"/>
</dbReference>
<proteinExistence type="inferred from homology"/>
<keyword evidence="3 8" id="KW-1133">Transmembrane helix</keyword>
<evidence type="ECO:0000256" key="8">
    <source>
        <dbReference type="SAM" id="Phobius"/>
    </source>
</evidence>
<dbReference type="InterPro" id="IPR000644">
    <property type="entry name" value="CBS_dom"/>
</dbReference>
<dbReference type="Pfam" id="PF01226">
    <property type="entry name" value="Form_Nir_trans"/>
    <property type="match status" value="1"/>
</dbReference>
<comment type="caution">
    <text evidence="10">The sequence shown here is derived from an EMBL/GenBank/DDBJ whole genome shotgun (WGS) entry which is preliminary data.</text>
</comment>
<dbReference type="EMBL" id="JAESVD010000004">
    <property type="protein sequence ID" value="MBL4913092.1"/>
    <property type="molecule type" value="Genomic_DNA"/>
</dbReference>
<reference evidence="10 11" key="1">
    <citation type="submission" date="2021-01" db="EMBL/GenBank/DDBJ databases">
        <title>Genome sequence of Shewanella schlegeliana JCM 11561.</title>
        <authorList>
            <person name="Zhang H."/>
            <person name="Li C."/>
        </authorList>
    </citation>
    <scope>NUCLEOTIDE SEQUENCE [LARGE SCALE GENOMIC DNA]</scope>
    <source>
        <strain evidence="10 11">JCM 11561</strain>
    </source>
</reference>
<dbReference type="NCBIfam" id="TIGR00790">
    <property type="entry name" value="fnt"/>
    <property type="match status" value="1"/>
</dbReference>
<evidence type="ECO:0000259" key="9">
    <source>
        <dbReference type="PROSITE" id="PS51371"/>
    </source>
</evidence>
<dbReference type="PANTHER" id="PTHR30520:SF6">
    <property type="entry name" value="FORMATE_NITRATE FAMILY TRANSPORTER (EUROFUNG)"/>
    <property type="match status" value="1"/>
</dbReference>
<dbReference type="Gene3D" id="3.10.580.10">
    <property type="entry name" value="CBS-domain"/>
    <property type="match status" value="1"/>
</dbReference>
<feature type="transmembrane region" description="Helical" evidence="8">
    <location>
        <begin position="127"/>
        <end position="149"/>
    </location>
</feature>
<dbReference type="InterPro" id="IPR023999">
    <property type="entry name" value="Formate_transptr_FocA"/>
</dbReference>
<evidence type="ECO:0000313" key="10">
    <source>
        <dbReference type="EMBL" id="MBL4913092.1"/>
    </source>
</evidence>
<dbReference type="InterPro" id="IPR000292">
    <property type="entry name" value="For/NO2_transpt"/>
</dbReference>
<dbReference type="Gene3D" id="1.20.1080.10">
    <property type="entry name" value="Glycerol uptake facilitator protein"/>
    <property type="match status" value="1"/>
</dbReference>
<sequence>MSSNHAVEAPILVNPIRQSVEIPKPELLSLYQQAEHYGKAKVVKSAWQSFGLAAFAGAFIALAFVFYITVTTGSDGAWGLVRLAGGLAFSLGLMLVVICGGELFTSTVLSSVAWAQKLVTTAELIKCWGRVYLGNLIGAVIMLTLIMSARMHELDGGLWGLNALQIAQHKLHHSWGQAFVLGILCNMLVCLGVWMTFASRDALTKAILLMLPVAMFVSSGFEHSIANLFMVPLGITIHQFADPAWFEALNISRDSFADLTLSNFIFSNLIPVTLGNIVGGGVFVGLGYWLIEKSDQSVKASLVHSTPQFETSAQIHQIPTSGVLIKMPKIIKKLSVKDLMDTTPLTISSELSVYAALSLLADNDCRSAPVLDESKRLLGFISQQDLLRSLWSEEFARGVSYKVSDLMQTEVMTLSPQDSVAELIELMVVDRNKLFPVNEYGILMGNTFKSYEERLRNASADKPSVFPVLENGLLCGVITREAIAKRVCDIYRV</sequence>
<accession>A0ABS1SX16</accession>
<dbReference type="NCBIfam" id="TIGR04060">
    <property type="entry name" value="formate_focA"/>
    <property type="match status" value="1"/>
</dbReference>
<evidence type="ECO:0000256" key="2">
    <source>
        <dbReference type="ARBA" id="ARBA00022692"/>
    </source>
</evidence>
<keyword evidence="11" id="KW-1185">Reference proteome</keyword>
<protein>
    <recommendedName>
        <fullName evidence="6">Formate transporter FocA</fullName>
    </recommendedName>
</protein>
<organism evidence="10 11">
    <name type="scientific">Shewanella schlegeliana</name>
    <dbReference type="NCBI Taxonomy" id="190308"/>
    <lineage>
        <taxon>Bacteria</taxon>
        <taxon>Pseudomonadati</taxon>
        <taxon>Pseudomonadota</taxon>
        <taxon>Gammaproteobacteria</taxon>
        <taxon>Alteromonadales</taxon>
        <taxon>Shewanellaceae</taxon>
        <taxon>Shewanella</taxon>
    </lineage>
</organism>
<gene>
    <name evidence="10" type="primary">focA</name>
    <name evidence="10" type="ORF">JMA39_08060</name>
</gene>
<keyword evidence="2 8" id="KW-0812">Transmembrane</keyword>
<comment type="similarity">
    <text evidence="5">Belongs to the FNT transporter (TC 1.A.16) family.</text>
</comment>
<dbReference type="Proteomes" id="UP000604898">
    <property type="component" value="Unassembled WGS sequence"/>
</dbReference>
<feature type="transmembrane region" description="Helical" evidence="8">
    <location>
        <begin position="175"/>
        <end position="195"/>
    </location>
</feature>
<dbReference type="Pfam" id="PF00571">
    <property type="entry name" value="CBS"/>
    <property type="match status" value="2"/>
</dbReference>
<feature type="domain" description="CBS" evidence="9">
    <location>
        <begin position="340"/>
        <end position="397"/>
    </location>
</feature>
<dbReference type="InterPro" id="IPR046342">
    <property type="entry name" value="CBS_dom_sf"/>
</dbReference>
<dbReference type="PROSITE" id="PS51371">
    <property type="entry name" value="CBS"/>
    <property type="match status" value="1"/>
</dbReference>
<dbReference type="PANTHER" id="PTHR30520">
    <property type="entry name" value="FORMATE TRANSPORTER-RELATED"/>
    <property type="match status" value="1"/>
</dbReference>
<evidence type="ECO:0000256" key="6">
    <source>
        <dbReference type="NCBIfam" id="TIGR04060"/>
    </source>
</evidence>
<feature type="transmembrane region" description="Helical" evidence="8">
    <location>
        <begin position="88"/>
        <end position="115"/>
    </location>
</feature>
<comment type="subcellular location">
    <subcellularLocation>
        <location evidence="1">Membrane</location>
        <topology evidence="1">Multi-pass membrane protein</topology>
    </subcellularLocation>
</comment>
<dbReference type="SMART" id="SM00116">
    <property type="entry name" value="CBS"/>
    <property type="match status" value="1"/>
</dbReference>
<keyword evidence="7" id="KW-0129">CBS domain</keyword>
<name>A0ABS1SX16_9GAMM</name>
<dbReference type="SUPFAM" id="SSF54631">
    <property type="entry name" value="CBS-domain pair"/>
    <property type="match status" value="1"/>
</dbReference>
<keyword evidence="4 8" id="KW-0472">Membrane</keyword>
<feature type="transmembrane region" description="Helical" evidence="8">
    <location>
        <begin position="202"/>
        <end position="221"/>
    </location>
</feature>
<evidence type="ECO:0000256" key="5">
    <source>
        <dbReference type="ARBA" id="ARBA00049660"/>
    </source>
</evidence>
<evidence type="ECO:0000256" key="1">
    <source>
        <dbReference type="ARBA" id="ARBA00004141"/>
    </source>
</evidence>
<evidence type="ECO:0000313" key="11">
    <source>
        <dbReference type="Proteomes" id="UP000604898"/>
    </source>
</evidence>
<evidence type="ECO:0000256" key="3">
    <source>
        <dbReference type="ARBA" id="ARBA00022989"/>
    </source>
</evidence>
<feature type="transmembrane region" description="Helical" evidence="8">
    <location>
        <begin position="49"/>
        <end position="68"/>
    </location>
</feature>
<dbReference type="RefSeq" id="WP_202721369.1">
    <property type="nucleotide sequence ID" value="NZ_BPEX01000008.1"/>
</dbReference>
<evidence type="ECO:0000256" key="4">
    <source>
        <dbReference type="ARBA" id="ARBA00023136"/>
    </source>
</evidence>
<dbReference type="PROSITE" id="PS01005">
    <property type="entry name" value="FORMATE_NITRITE_TP_1"/>
    <property type="match status" value="1"/>
</dbReference>
<dbReference type="InterPro" id="IPR023271">
    <property type="entry name" value="Aquaporin-like"/>
</dbReference>
<evidence type="ECO:0000256" key="7">
    <source>
        <dbReference type="PROSITE-ProRule" id="PRU00703"/>
    </source>
</evidence>